<dbReference type="EMBL" id="QHKM01000015">
    <property type="protein sequence ID" value="RAK62263.1"/>
    <property type="molecule type" value="Genomic_DNA"/>
</dbReference>
<accession>A0A328B532</accession>
<evidence type="ECO:0008006" key="3">
    <source>
        <dbReference type="Google" id="ProtNLM"/>
    </source>
</evidence>
<sequence>MNAMKTALPTRFPRLLLALLLLVLAAFAPPKLKKVQVAKNLTVGLPADFQPLPDEAIASKYPAVRKPLAVYSNPAGRIDYSIAARQTTFNNKDYGLLLKIYESKLKSTYSKVDVITHDIKTINKRDFMVLEFVSTLADNRRGREMMAPLRRYELMQYAIEGDQQYVFHFICPVEEQANYQPVAQAIMQSVELR</sequence>
<protein>
    <recommendedName>
        <fullName evidence="3">DUF1795 domain-containing protein</fullName>
    </recommendedName>
</protein>
<dbReference type="Proteomes" id="UP000248553">
    <property type="component" value="Unassembled WGS sequence"/>
</dbReference>
<name>A0A328B532_9BACT</name>
<dbReference type="AlphaFoldDB" id="A0A328B532"/>
<organism evidence="1 2">
    <name type="scientific">Hymenobacter edaphi</name>
    <dbReference type="NCBI Taxonomy" id="2211146"/>
    <lineage>
        <taxon>Bacteria</taxon>
        <taxon>Pseudomonadati</taxon>
        <taxon>Bacteroidota</taxon>
        <taxon>Cytophagia</taxon>
        <taxon>Cytophagales</taxon>
        <taxon>Hymenobacteraceae</taxon>
        <taxon>Hymenobacter</taxon>
    </lineage>
</organism>
<evidence type="ECO:0000313" key="2">
    <source>
        <dbReference type="Proteomes" id="UP000248553"/>
    </source>
</evidence>
<keyword evidence="2" id="KW-1185">Reference proteome</keyword>
<evidence type="ECO:0000313" key="1">
    <source>
        <dbReference type="EMBL" id="RAK62263.1"/>
    </source>
</evidence>
<reference evidence="2" key="1">
    <citation type="submission" date="2018-05" db="EMBL/GenBank/DDBJ databases">
        <authorList>
            <person name="Nie L."/>
        </authorList>
    </citation>
    <scope>NUCLEOTIDE SEQUENCE [LARGE SCALE GENOMIC DNA]</scope>
    <source>
        <strain evidence="2">NL</strain>
    </source>
</reference>
<proteinExistence type="predicted"/>
<comment type="caution">
    <text evidence="1">The sequence shown here is derived from an EMBL/GenBank/DDBJ whole genome shotgun (WGS) entry which is preliminary data.</text>
</comment>
<gene>
    <name evidence="1" type="ORF">DLM85_24155</name>
</gene>